<evidence type="ECO:0000313" key="2">
    <source>
        <dbReference type="Proteomes" id="UP000198820"/>
    </source>
</evidence>
<dbReference type="Proteomes" id="UP000198820">
    <property type="component" value="Unassembled WGS sequence"/>
</dbReference>
<accession>A0A1H4B1D5</accession>
<reference evidence="1 2" key="1">
    <citation type="submission" date="2016-10" db="EMBL/GenBank/DDBJ databases">
        <authorList>
            <person name="de Groot N.N."/>
        </authorList>
    </citation>
    <scope>NUCLEOTIDE SEQUENCE [LARGE SCALE GENOMIC DNA]</scope>
    <source>
        <strain evidence="1 2">DSM 23581</strain>
    </source>
</reference>
<dbReference type="STRING" id="908615.SAMN05421540_105217"/>
<gene>
    <name evidence="1" type="ORF">SAMN05421540_105217</name>
</gene>
<name>A0A1H4B1D5_9FLAO</name>
<dbReference type="EMBL" id="FNQF01000005">
    <property type="protein sequence ID" value="SEA41702.1"/>
    <property type="molecule type" value="Genomic_DNA"/>
</dbReference>
<dbReference type="SUPFAM" id="SSF49464">
    <property type="entry name" value="Carboxypeptidase regulatory domain-like"/>
    <property type="match status" value="1"/>
</dbReference>
<organism evidence="1 2">
    <name type="scientific">Psychroflexus halocasei</name>
    <dbReference type="NCBI Taxonomy" id="908615"/>
    <lineage>
        <taxon>Bacteria</taxon>
        <taxon>Pseudomonadati</taxon>
        <taxon>Bacteroidota</taxon>
        <taxon>Flavobacteriia</taxon>
        <taxon>Flavobacteriales</taxon>
        <taxon>Flavobacteriaceae</taxon>
        <taxon>Psychroflexus</taxon>
    </lineage>
</organism>
<dbReference type="RefSeq" id="WP_093244146.1">
    <property type="nucleotide sequence ID" value="NZ_FNQF01000005.1"/>
</dbReference>
<proteinExistence type="predicted"/>
<dbReference type="InterPro" id="IPR008969">
    <property type="entry name" value="CarboxyPept-like_regulatory"/>
</dbReference>
<protein>
    <recommendedName>
        <fullName evidence="3">CarboxypepD_reg-like domain-containing protein</fullName>
    </recommendedName>
</protein>
<evidence type="ECO:0008006" key="3">
    <source>
        <dbReference type="Google" id="ProtNLM"/>
    </source>
</evidence>
<dbReference type="AlphaFoldDB" id="A0A1H4B1D5"/>
<keyword evidence="2" id="KW-1185">Reference proteome</keyword>
<sequence length="255" mass="29368">MRYFYLLFIVFSIQIQAQNRTTIKGQVNVPKDESSSMIEVVNLNSKSGTLTDAKGQFEIRVSEGDRLRIDALQYEAFTAIVDQGIIRSKQIIITIKYGINELEEIVVKPYDLDGNIAVDLERVNTYAVESNIPSTREILQSYRGENPTSPNLTVDENPTETRIVKNGLNVANIIRAIARDRFKKKKGNDQIDSRYLKQLYEDGFFEDQLGLKKDQVYGFVEFAVNDKDFSEKLLKKENELDLVRYLMIKSEEFKE</sequence>
<evidence type="ECO:0000313" key="1">
    <source>
        <dbReference type="EMBL" id="SEA41702.1"/>
    </source>
</evidence>